<dbReference type="AlphaFoldDB" id="A0AA38J277"/>
<dbReference type="NCBIfam" id="NF040941">
    <property type="entry name" value="GGGWT_bact"/>
    <property type="match status" value="1"/>
</dbReference>
<dbReference type="InterPro" id="IPR014716">
    <property type="entry name" value="Fibrinogen_a/b/g_C_1"/>
</dbReference>
<evidence type="ECO:0000259" key="2">
    <source>
        <dbReference type="PROSITE" id="PS51406"/>
    </source>
</evidence>
<dbReference type="InterPro" id="IPR036056">
    <property type="entry name" value="Fibrinogen-like_C"/>
</dbReference>
<dbReference type="Pfam" id="PF00147">
    <property type="entry name" value="Fibrinogen_C"/>
    <property type="match status" value="1"/>
</dbReference>
<dbReference type="InterPro" id="IPR002181">
    <property type="entry name" value="Fibrinogen_a/b/g_C_dom"/>
</dbReference>
<dbReference type="PROSITE" id="PS51406">
    <property type="entry name" value="FIBRINOGEN_C_2"/>
    <property type="match status" value="1"/>
</dbReference>
<keyword evidence="1" id="KW-0732">Signal</keyword>
<feature type="chain" id="PRO_5041215489" description="Fibrinogen C-terminal domain-containing protein" evidence="1">
    <location>
        <begin position="19"/>
        <end position="359"/>
    </location>
</feature>
<accession>A0AA38J277</accession>
<reference evidence="3" key="1">
    <citation type="journal article" date="2023" name="G3 (Bethesda)">
        <title>Whole genome assemblies of Zophobas morio and Tenebrio molitor.</title>
        <authorList>
            <person name="Kaur S."/>
            <person name="Stinson S.A."/>
            <person name="diCenzo G.C."/>
        </authorList>
    </citation>
    <scope>NUCLEOTIDE SEQUENCE</scope>
    <source>
        <strain evidence="3">QUZm001</strain>
    </source>
</reference>
<dbReference type="Gene3D" id="3.90.215.10">
    <property type="entry name" value="Gamma Fibrinogen, chain A, domain 1"/>
    <property type="match status" value="1"/>
</dbReference>
<dbReference type="PANTHER" id="PTHR19143:SF458">
    <property type="entry name" value="FIBRINOGEN C-TERMINAL DOMAIN-CONTAINING PROTEIN-RELATED"/>
    <property type="match status" value="1"/>
</dbReference>
<dbReference type="Proteomes" id="UP001168821">
    <property type="component" value="Unassembled WGS sequence"/>
</dbReference>
<evidence type="ECO:0000313" key="4">
    <source>
        <dbReference type="Proteomes" id="UP001168821"/>
    </source>
</evidence>
<protein>
    <recommendedName>
        <fullName evidence="2">Fibrinogen C-terminal domain-containing protein</fullName>
    </recommendedName>
</protein>
<evidence type="ECO:0000256" key="1">
    <source>
        <dbReference type="SAM" id="SignalP"/>
    </source>
</evidence>
<organism evidence="3 4">
    <name type="scientific">Zophobas morio</name>
    <dbReference type="NCBI Taxonomy" id="2755281"/>
    <lineage>
        <taxon>Eukaryota</taxon>
        <taxon>Metazoa</taxon>
        <taxon>Ecdysozoa</taxon>
        <taxon>Arthropoda</taxon>
        <taxon>Hexapoda</taxon>
        <taxon>Insecta</taxon>
        <taxon>Pterygota</taxon>
        <taxon>Neoptera</taxon>
        <taxon>Endopterygota</taxon>
        <taxon>Coleoptera</taxon>
        <taxon>Polyphaga</taxon>
        <taxon>Cucujiformia</taxon>
        <taxon>Tenebrionidae</taxon>
        <taxon>Zophobas</taxon>
    </lineage>
</organism>
<gene>
    <name evidence="3" type="ORF">Zmor_008358</name>
</gene>
<sequence>MDLKLLLITALWTLCVKSQQNDDQLTQVANLKFEIRETLVETKNRLEKFELKMTEVQRYLDKLLALHEVITEEDFSEPVEPNDLAKIAQVVEKTIVSDKSCEIEELDRIKDDLISAIDRNTLSTLDSEEVNKDVVTDVVDFGKRRPKQVVQENEALIVLPDDEEFVKGCKDLFDHGNINSGLYIIQPSRTREPFTVLCDMDTQGGGWVHFMRRFNGSQNFYLNWTDYRNGFGELDREFWLGLEHLYEFTGDVPKELLFVFIYENKTDYSHFKKFNIGSEGESYAIRSVENYSEDGEQTITTNLNWKFSTLDRQGVYGSCAKSYRGPWWYGPRCFFFELTYSNFHEFKAGLKEVKMLVKA</sequence>
<dbReference type="EMBL" id="JALNTZ010000002">
    <property type="protein sequence ID" value="KAJ3664167.1"/>
    <property type="molecule type" value="Genomic_DNA"/>
</dbReference>
<name>A0AA38J277_9CUCU</name>
<comment type="caution">
    <text evidence="3">The sequence shown here is derived from an EMBL/GenBank/DDBJ whole genome shotgun (WGS) entry which is preliminary data.</text>
</comment>
<feature type="domain" description="Fibrinogen C-terminal" evidence="2">
    <location>
        <begin position="160"/>
        <end position="333"/>
    </location>
</feature>
<keyword evidence="4" id="KW-1185">Reference proteome</keyword>
<dbReference type="InterPro" id="IPR050373">
    <property type="entry name" value="Fibrinogen_C-term_domain"/>
</dbReference>
<feature type="signal peptide" evidence="1">
    <location>
        <begin position="1"/>
        <end position="18"/>
    </location>
</feature>
<dbReference type="SMART" id="SM00186">
    <property type="entry name" value="FBG"/>
    <property type="match status" value="1"/>
</dbReference>
<proteinExistence type="predicted"/>
<dbReference type="PANTHER" id="PTHR19143">
    <property type="entry name" value="FIBRINOGEN/TENASCIN/ANGIOPOEITIN"/>
    <property type="match status" value="1"/>
</dbReference>
<evidence type="ECO:0000313" key="3">
    <source>
        <dbReference type="EMBL" id="KAJ3664167.1"/>
    </source>
</evidence>
<dbReference type="GO" id="GO:0005615">
    <property type="term" value="C:extracellular space"/>
    <property type="evidence" value="ECO:0007669"/>
    <property type="project" value="TreeGrafter"/>
</dbReference>
<dbReference type="SUPFAM" id="SSF56496">
    <property type="entry name" value="Fibrinogen C-terminal domain-like"/>
    <property type="match status" value="1"/>
</dbReference>